<comment type="function">
    <text evidence="2 8">Catalyzes a trans-dehydration via an enolate intermediate.</text>
</comment>
<dbReference type="PIRSF" id="PIRSF001399">
    <property type="entry name" value="DHquinase_II"/>
    <property type="match status" value="1"/>
</dbReference>
<evidence type="ECO:0000256" key="11">
    <source>
        <dbReference type="PIRSR" id="PIRSR001399-3"/>
    </source>
</evidence>
<dbReference type="eggNOG" id="COG0757">
    <property type="taxonomic scope" value="Bacteria"/>
</dbReference>
<dbReference type="NCBIfam" id="TIGR01088">
    <property type="entry name" value="aroQ"/>
    <property type="match status" value="1"/>
</dbReference>
<evidence type="ECO:0000256" key="7">
    <source>
        <dbReference type="ARBA" id="ARBA00023239"/>
    </source>
</evidence>
<dbReference type="PROSITE" id="PS01029">
    <property type="entry name" value="DEHYDROQUINASE_II"/>
    <property type="match status" value="1"/>
</dbReference>
<evidence type="ECO:0000256" key="5">
    <source>
        <dbReference type="ARBA" id="ARBA00011193"/>
    </source>
</evidence>
<name>C0QI59_DESAH</name>
<feature type="binding site" evidence="8 10">
    <location>
        <position position="81"/>
    </location>
    <ligand>
        <name>substrate</name>
    </ligand>
</feature>
<feature type="binding site" evidence="8 10">
    <location>
        <position position="87"/>
    </location>
    <ligand>
        <name>substrate</name>
    </ligand>
</feature>
<proteinExistence type="inferred from homology"/>
<feature type="binding site" evidence="8 10">
    <location>
        <position position="118"/>
    </location>
    <ligand>
        <name>substrate</name>
    </ligand>
</feature>
<dbReference type="PANTHER" id="PTHR21272">
    <property type="entry name" value="CATABOLIC 3-DEHYDROQUINASE"/>
    <property type="match status" value="1"/>
</dbReference>
<evidence type="ECO:0000256" key="8">
    <source>
        <dbReference type="HAMAP-Rule" id="MF_00169"/>
    </source>
</evidence>
<evidence type="ECO:0000256" key="4">
    <source>
        <dbReference type="ARBA" id="ARBA00011037"/>
    </source>
</evidence>
<keyword evidence="7 8" id="KW-0456">Lyase</keyword>
<evidence type="ECO:0000256" key="10">
    <source>
        <dbReference type="PIRSR" id="PIRSR001399-2"/>
    </source>
</evidence>
<feature type="binding site" evidence="8 10">
    <location>
        <begin position="108"/>
        <end position="109"/>
    </location>
    <ligand>
        <name>substrate</name>
    </ligand>
</feature>
<dbReference type="GO" id="GO:0008652">
    <property type="term" value="P:amino acid biosynthetic process"/>
    <property type="evidence" value="ECO:0007669"/>
    <property type="project" value="UniProtKB-KW"/>
</dbReference>
<sequence length="151" mass="16415">MTPDSKRYSIVVIHGPNLNMLGQREPETYGVETLDTINQALKALGCQLGIEVTDFQSNSEGAIVTAIHQAFEQKIDGVIINPAAYTHTSVAIKDALLLLHCPVIEVHLSNIYKREAFRHQSMVSDVVTAQITGLGSLGYRLALGALKELMG</sequence>
<organism evidence="12 13">
    <name type="scientific">Desulforapulum autotrophicum (strain ATCC 43914 / DSM 3382 / VKM B-1955 / HRM2)</name>
    <name type="common">Desulfobacterium autotrophicum</name>
    <dbReference type="NCBI Taxonomy" id="177437"/>
    <lineage>
        <taxon>Bacteria</taxon>
        <taxon>Pseudomonadati</taxon>
        <taxon>Thermodesulfobacteriota</taxon>
        <taxon>Desulfobacteria</taxon>
        <taxon>Desulfobacterales</taxon>
        <taxon>Desulfobacteraceae</taxon>
        <taxon>Desulforapulum</taxon>
    </lineage>
</organism>
<dbReference type="Pfam" id="PF01220">
    <property type="entry name" value="DHquinase_II"/>
    <property type="match status" value="1"/>
</dbReference>
<dbReference type="AlphaFoldDB" id="C0QI59"/>
<evidence type="ECO:0000313" key="12">
    <source>
        <dbReference type="EMBL" id="ACN15795.1"/>
    </source>
</evidence>
<keyword evidence="8" id="KW-0057">Aromatic amino acid biosynthesis</keyword>
<dbReference type="Proteomes" id="UP000000442">
    <property type="component" value="Chromosome"/>
</dbReference>
<comment type="catalytic activity">
    <reaction evidence="1 8">
        <text>3-dehydroquinate = 3-dehydroshikimate + H2O</text>
        <dbReference type="Rhea" id="RHEA:21096"/>
        <dbReference type="ChEBI" id="CHEBI:15377"/>
        <dbReference type="ChEBI" id="CHEBI:16630"/>
        <dbReference type="ChEBI" id="CHEBI:32364"/>
        <dbReference type="EC" id="4.2.1.10"/>
    </reaction>
</comment>
<dbReference type="NCBIfam" id="NF003807">
    <property type="entry name" value="PRK05395.1-4"/>
    <property type="match status" value="1"/>
</dbReference>
<evidence type="ECO:0000313" key="13">
    <source>
        <dbReference type="Proteomes" id="UP000000442"/>
    </source>
</evidence>
<dbReference type="HOGENOM" id="CLU_090968_3_0_7"/>
<evidence type="ECO:0000256" key="1">
    <source>
        <dbReference type="ARBA" id="ARBA00001864"/>
    </source>
</evidence>
<dbReference type="PANTHER" id="PTHR21272:SF3">
    <property type="entry name" value="CATABOLIC 3-DEHYDROQUINASE"/>
    <property type="match status" value="1"/>
</dbReference>
<evidence type="ECO:0000256" key="9">
    <source>
        <dbReference type="PIRSR" id="PIRSR001399-1"/>
    </source>
</evidence>
<protein>
    <recommendedName>
        <fullName evidence="6 8">3-dehydroquinate dehydratase</fullName>
        <shortName evidence="8">3-dehydroquinase</shortName>
        <ecNumber evidence="6 8">4.2.1.10</ecNumber>
    </recommendedName>
    <alternativeName>
        <fullName evidence="8">Type II DHQase</fullName>
    </alternativeName>
</protein>
<dbReference type="GO" id="GO:0009073">
    <property type="term" value="P:aromatic amino acid family biosynthetic process"/>
    <property type="evidence" value="ECO:0007669"/>
    <property type="project" value="UniProtKB-KW"/>
</dbReference>
<accession>C0QI59</accession>
<dbReference type="KEGG" id="dat:HRM2_27030"/>
<feature type="active site" description="Proton acceptor" evidence="8 9">
    <location>
        <position position="29"/>
    </location>
</feature>
<dbReference type="HAMAP" id="MF_00169">
    <property type="entry name" value="AroQ"/>
    <property type="match status" value="1"/>
</dbReference>
<evidence type="ECO:0000256" key="6">
    <source>
        <dbReference type="ARBA" id="ARBA00012060"/>
    </source>
</evidence>
<dbReference type="InterPro" id="IPR018509">
    <property type="entry name" value="DHquinase_II_CS"/>
</dbReference>
<keyword evidence="8" id="KW-0028">Amino-acid biosynthesis</keyword>
<dbReference type="EC" id="4.2.1.10" evidence="6 8"/>
<dbReference type="STRING" id="177437.HRM2_27030"/>
<comment type="subunit">
    <text evidence="5 8">Homododecamer.</text>
</comment>
<feature type="binding site" evidence="8 10">
    <location>
        <position position="94"/>
    </location>
    <ligand>
        <name>substrate</name>
    </ligand>
</feature>
<dbReference type="EMBL" id="CP001087">
    <property type="protein sequence ID" value="ACN15795.1"/>
    <property type="molecule type" value="Genomic_DNA"/>
</dbReference>
<feature type="site" description="Transition state stabilizer" evidence="8 11">
    <location>
        <position position="24"/>
    </location>
</feature>
<comment type="pathway">
    <text evidence="3 8">Metabolic intermediate biosynthesis; chorismate biosynthesis; chorismate from D-erythrose 4-phosphate and phosphoenolpyruvate: step 3/7.</text>
</comment>
<dbReference type="UniPathway" id="UPA00053">
    <property type="reaction ID" value="UER00086"/>
</dbReference>
<evidence type="ECO:0000256" key="3">
    <source>
        <dbReference type="ARBA" id="ARBA00004902"/>
    </source>
</evidence>
<dbReference type="OrthoDB" id="9790793at2"/>
<dbReference type="Gene3D" id="3.40.50.9100">
    <property type="entry name" value="Dehydroquinase, class II"/>
    <property type="match status" value="1"/>
</dbReference>
<dbReference type="InterPro" id="IPR036441">
    <property type="entry name" value="DHquinase_II_sf"/>
</dbReference>
<dbReference type="RefSeq" id="WP_015904558.1">
    <property type="nucleotide sequence ID" value="NC_012108.1"/>
</dbReference>
<dbReference type="GO" id="GO:0009423">
    <property type="term" value="P:chorismate biosynthetic process"/>
    <property type="evidence" value="ECO:0007669"/>
    <property type="project" value="UniProtKB-UniRule"/>
</dbReference>
<dbReference type="GO" id="GO:0019631">
    <property type="term" value="P:quinate catabolic process"/>
    <property type="evidence" value="ECO:0007669"/>
    <property type="project" value="TreeGrafter"/>
</dbReference>
<gene>
    <name evidence="8 12" type="primary">aroQ</name>
    <name evidence="12" type="ordered locus">HRM2_27030</name>
</gene>
<dbReference type="NCBIfam" id="NF003805">
    <property type="entry name" value="PRK05395.1-2"/>
    <property type="match status" value="1"/>
</dbReference>
<dbReference type="InterPro" id="IPR001874">
    <property type="entry name" value="DHquinase_II"/>
</dbReference>
<reference evidence="12 13" key="1">
    <citation type="journal article" date="2009" name="Environ. Microbiol.">
        <title>Genome sequence of Desulfobacterium autotrophicum HRM2, a marine sulfate reducer oxidizing organic carbon completely to carbon dioxide.</title>
        <authorList>
            <person name="Strittmatter A.W."/>
            <person name="Liesegang H."/>
            <person name="Rabus R."/>
            <person name="Decker I."/>
            <person name="Amann J."/>
            <person name="Andres S."/>
            <person name="Henne A."/>
            <person name="Fricke W.F."/>
            <person name="Martinez-Arias R."/>
            <person name="Bartels D."/>
            <person name="Goesmann A."/>
            <person name="Krause L."/>
            <person name="Puehler A."/>
            <person name="Klenk H.P."/>
            <person name="Richter M."/>
            <person name="Schuler M."/>
            <person name="Gloeckner F.O."/>
            <person name="Meyerdierks A."/>
            <person name="Gottschalk G."/>
            <person name="Amann R."/>
        </authorList>
    </citation>
    <scope>NUCLEOTIDE SEQUENCE [LARGE SCALE GENOMIC DNA]</scope>
    <source>
        <strain evidence="13">ATCC 43914 / DSM 3382 / HRM2</strain>
    </source>
</reference>
<feature type="active site" description="Proton donor" evidence="8 9">
    <location>
        <position position="107"/>
    </location>
</feature>
<dbReference type="NCBIfam" id="NF003806">
    <property type="entry name" value="PRK05395.1-3"/>
    <property type="match status" value="1"/>
</dbReference>
<dbReference type="GO" id="GO:0003855">
    <property type="term" value="F:3-dehydroquinate dehydratase activity"/>
    <property type="evidence" value="ECO:0007669"/>
    <property type="project" value="UniProtKB-UniRule"/>
</dbReference>
<comment type="similarity">
    <text evidence="4 8">Belongs to the type-II 3-dehydroquinase family.</text>
</comment>
<keyword evidence="13" id="KW-1185">Reference proteome</keyword>
<dbReference type="SUPFAM" id="SSF52304">
    <property type="entry name" value="Type II 3-dehydroquinate dehydratase"/>
    <property type="match status" value="1"/>
</dbReference>
<dbReference type="CDD" id="cd00466">
    <property type="entry name" value="DHQase_II"/>
    <property type="match status" value="1"/>
</dbReference>
<evidence type="ECO:0000256" key="2">
    <source>
        <dbReference type="ARBA" id="ARBA00003924"/>
    </source>
</evidence>